<comment type="function">
    <text evidence="6">Catalyzes the glycosylation of 4,4'-diaponeurosporenoate, i.e. the esterification of glucose at the C1'' position with the carboxyl group of 4,4'-diaponeurosporenic acid, to form glycosyl-4,4'-diaponeurosporenoate. This is a step in the biosynthesis of staphyloxanthin, an orange pigment present in most staphylococci strains.</text>
</comment>
<comment type="pathway">
    <text evidence="7">Carotenoid biosynthesis; staphyloxanthin biosynthesis; staphyloxanthin from farnesyl diphosphate: step 4/5.</text>
</comment>
<evidence type="ECO:0000256" key="8">
    <source>
        <dbReference type="ARBA" id="ARBA00038120"/>
    </source>
</evidence>
<gene>
    <name evidence="11" type="ORF">JI751_12505</name>
</gene>
<evidence type="ECO:0000256" key="3">
    <source>
        <dbReference type="ARBA" id="ARBA00022676"/>
    </source>
</evidence>
<evidence type="ECO:0000313" key="12">
    <source>
        <dbReference type="Proteomes" id="UP000636918"/>
    </source>
</evidence>
<feature type="domain" description="Glycosyltransferase 2-like" evidence="10">
    <location>
        <begin position="9"/>
        <end position="142"/>
    </location>
</feature>
<evidence type="ECO:0000256" key="5">
    <source>
        <dbReference type="ARBA" id="ARBA00023136"/>
    </source>
</evidence>
<comment type="caution">
    <text evidence="11">The sequence shown here is derived from an EMBL/GenBank/DDBJ whole genome shotgun (WGS) entry which is preliminary data.</text>
</comment>
<evidence type="ECO:0000256" key="7">
    <source>
        <dbReference type="ARBA" id="ARBA00037904"/>
    </source>
</evidence>
<dbReference type="InterPro" id="IPR029044">
    <property type="entry name" value="Nucleotide-diphossugar_trans"/>
</dbReference>
<dbReference type="EMBL" id="JAERSG010000003">
    <property type="protein sequence ID" value="MBL0748434.1"/>
    <property type="molecule type" value="Genomic_DNA"/>
</dbReference>
<evidence type="ECO:0000256" key="6">
    <source>
        <dbReference type="ARBA" id="ARBA00037281"/>
    </source>
</evidence>
<keyword evidence="12" id="KW-1185">Reference proteome</keyword>
<dbReference type="Gene3D" id="3.90.550.10">
    <property type="entry name" value="Spore Coat Polysaccharide Biosynthesis Protein SpsA, Chain A"/>
    <property type="match status" value="1"/>
</dbReference>
<dbReference type="PANTHER" id="PTHR43646">
    <property type="entry name" value="GLYCOSYLTRANSFERASE"/>
    <property type="match status" value="1"/>
</dbReference>
<keyword evidence="5" id="KW-0472">Membrane</keyword>
<dbReference type="Proteomes" id="UP000636918">
    <property type="component" value="Unassembled WGS sequence"/>
</dbReference>
<sequence length="232" mass="24139">MTRPTALAVVVPVRDEEALLPACLDSLADAVVALSETHPGLPARVFVVLDACTDRSSEVVASWRGVTAVVTRAGNVGVARAAGVAAAADWAAGSGGGSLWVACTDGDSAVPRSWLGTQVELAAAGHDLVIGTVRPRPGDLSAEDLERWRERHSSVDGHVHVHGANLGFAWDAYESVGGFAPIVEHEDVELVTAMRRAGLRWIASGRIEVTTSGRRAGRTPGGFAGYLEDMGA</sequence>
<reference evidence="11 12" key="1">
    <citation type="submission" date="2021-01" db="EMBL/GenBank/DDBJ databases">
        <title>Genome seq and assembly of Nocardiodes sp. G10.</title>
        <authorList>
            <person name="Chhetri G."/>
        </authorList>
    </citation>
    <scope>NUCLEOTIDE SEQUENCE [LARGE SCALE GENOMIC DNA]</scope>
    <source>
        <strain evidence="11 12">G10</strain>
    </source>
</reference>
<accession>A0ABS1L9S6</accession>
<dbReference type="SUPFAM" id="SSF53448">
    <property type="entry name" value="Nucleotide-diphospho-sugar transferases"/>
    <property type="match status" value="1"/>
</dbReference>
<dbReference type="RefSeq" id="WP_201936701.1">
    <property type="nucleotide sequence ID" value="NZ_JAERSG010000003.1"/>
</dbReference>
<dbReference type="PANTHER" id="PTHR43646:SF2">
    <property type="entry name" value="GLYCOSYLTRANSFERASE 2-LIKE DOMAIN-CONTAINING PROTEIN"/>
    <property type="match status" value="1"/>
</dbReference>
<keyword evidence="2" id="KW-1003">Cell membrane</keyword>
<organism evidence="11 12">
    <name type="scientific">Nocardioides baculatus</name>
    <dbReference type="NCBI Taxonomy" id="2801337"/>
    <lineage>
        <taxon>Bacteria</taxon>
        <taxon>Bacillati</taxon>
        <taxon>Actinomycetota</taxon>
        <taxon>Actinomycetes</taxon>
        <taxon>Propionibacteriales</taxon>
        <taxon>Nocardioidaceae</taxon>
        <taxon>Nocardioides</taxon>
    </lineage>
</organism>
<name>A0ABS1L9S6_9ACTN</name>
<evidence type="ECO:0000256" key="1">
    <source>
        <dbReference type="ARBA" id="ARBA00004236"/>
    </source>
</evidence>
<evidence type="ECO:0000256" key="2">
    <source>
        <dbReference type="ARBA" id="ARBA00022475"/>
    </source>
</evidence>
<protein>
    <recommendedName>
        <fullName evidence="9">4,4'-diaponeurosporenoate glycosyltransferase</fullName>
    </recommendedName>
</protein>
<comment type="subcellular location">
    <subcellularLocation>
        <location evidence="1">Cell membrane</location>
    </subcellularLocation>
</comment>
<keyword evidence="4" id="KW-0808">Transferase</keyword>
<evidence type="ECO:0000259" key="10">
    <source>
        <dbReference type="Pfam" id="PF00535"/>
    </source>
</evidence>
<keyword evidence="3" id="KW-0328">Glycosyltransferase</keyword>
<dbReference type="Pfam" id="PF00535">
    <property type="entry name" value="Glycos_transf_2"/>
    <property type="match status" value="1"/>
</dbReference>
<dbReference type="InterPro" id="IPR001173">
    <property type="entry name" value="Glyco_trans_2-like"/>
</dbReference>
<evidence type="ECO:0000256" key="4">
    <source>
        <dbReference type="ARBA" id="ARBA00022679"/>
    </source>
</evidence>
<proteinExistence type="inferred from homology"/>
<comment type="similarity">
    <text evidence="8">Belongs to the glycosyltransferase 2 family. CrtQ subfamily.</text>
</comment>
<evidence type="ECO:0000313" key="11">
    <source>
        <dbReference type="EMBL" id="MBL0748434.1"/>
    </source>
</evidence>
<evidence type="ECO:0000256" key="9">
    <source>
        <dbReference type="ARBA" id="ARBA00040345"/>
    </source>
</evidence>